<keyword evidence="2" id="KW-0496">Mitochondrion</keyword>
<sequence length="145" mass="18015">MLNLLVLFSFFLSLQSESVVLFFSFFFIFFYILFHKKIDSLFFVEEEEITFLEELDWNIVINFFLKVKNWYRFFYRYIYLKLSSFYKFLLLLKKYIIYWFSSIFNLLVSHFYNLNVNAVINRLNVLEKYKKNSKYKNNPFAFLVL</sequence>
<dbReference type="GeneID" id="800695"/>
<name>Q9G8R2_NAEGR</name>
<keyword evidence="1" id="KW-0812">Transmembrane</keyword>
<gene>
    <name evidence="2" type="primary">orf145</name>
</gene>
<keyword evidence="1" id="KW-0472">Membrane</keyword>
<evidence type="ECO:0000256" key="1">
    <source>
        <dbReference type="SAM" id="Phobius"/>
    </source>
</evidence>
<dbReference type="EMBL" id="AF288092">
    <property type="protein sequence ID" value="AAG17792.1"/>
    <property type="molecule type" value="Genomic_DNA"/>
</dbReference>
<dbReference type="AlphaFoldDB" id="Q9G8R2"/>
<evidence type="ECO:0000313" key="2">
    <source>
        <dbReference type="EMBL" id="AAG17792.1"/>
    </source>
</evidence>
<feature type="transmembrane region" description="Helical" evidence="1">
    <location>
        <begin position="6"/>
        <end position="34"/>
    </location>
</feature>
<organism evidence="2">
    <name type="scientific">Naegleria gruberi</name>
    <name type="common">Amoeba</name>
    <dbReference type="NCBI Taxonomy" id="5762"/>
    <lineage>
        <taxon>Eukaryota</taxon>
        <taxon>Discoba</taxon>
        <taxon>Heterolobosea</taxon>
        <taxon>Tetramitia</taxon>
        <taxon>Eutetramitia</taxon>
        <taxon>Vahlkampfiidae</taxon>
        <taxon>Naegleria</taxon>
    </lineage>
</organism>
<accession>Q9G8R2</accession>
<dbReference type="SMR" id="Q9G8R2"/>
<protein>
    <submittedName>
        <fullName evidence="2">Orf145</fullName>
    </submittedName>
</protein>
<proteinExistence type="predicted"/>
<dbReference type="RefSeq" id="NP_066514.1">
    <property type="nucleotide sequence ID" value="NC_002573.1"/>
</dbReference>
<reference evidence="2" key="1">
    <citation type="submission" date="2000-07" db="EMBL/GenBank/DDBJ databases">
        <title>The mitochondrial genome of the supposedly primitive protist, Naegleria gruberi.</title>
        <authorList>
            <person name="Burger G."/>
            <person name="Lang B.F."/>
            <person name="Nerad T.A."/>
            <person name="Gray M.W."/>
        </authorList>
    </citation>
    <scope>NUCLEOTIDE SEQUENCE</scope>
</reference>
<geneLocation type="mitochondrion" evidence="2"/>
<keyword evidence="1" id="KW-1133">Transmembrane helix</keyword>
<feature type="transmembrane region" description="Helical" evidence="1">
    <location>
        <begin position="96"/>
        <end position="114"/>
    </location>
</feature>